<dbReference type="GO" id="GO:0009887">
    <property type="term" value="P:animal organ morphogenesis"/>
    <property type="evidence" value="ECO:0007669"/>
    <property type="project" value="TreeGrafter"/>
</dbReference>
<dbReference type="InterPro" id="IPR036390">
    <property type="entry name" value="WH_DNA-bd_sf"/>
</dbReference>
<dbReference type="InterPro" id="IPR018122">
    <property type="entry name" value="TF_fork_head_CS_1"/>
</dbReference>
<dbReference type="PANTHER" id="PTHR46262:SF2">
    <property type="entry name" value="FORKHEAD BOX PROTEIN BINIOU"/>
    <property type="match status" value="1"/>
</dbReference>
<dbReference type="SUPFAM" id="SSF46785">
    <property type="entry name" value="Winged helix' DNA-binding domain"/>
    <property type="match status" value="1"/>
</dbReference>
<dbReference type="PANTHER" id="PTHR46262">
    <property type="entry name" value="FORKHEAD BOX PROTEIN BINIOU"/>
    <property type="match status" value="1"/>
</dbReference>
<feature type="DNA-binding region" description="Fork-head" evidence="4">
    <location>
        <begin position="6"/>
        <end position="76"/>
    </location>
</feature>
<evidence type="ECO:0000256" key="3">
    <source>
        <dbReference type="ARBA" id="ARBA00023242"/>
    </source>
</evidence>
<sequence length="178" mass="20232">FETPEKPPYSYIALIVMAIQSSPSKRLTLNEIYRYYLRAVSSSSGGLGRPGKGHYWTVDPASQYMFEEGSFRRRPRGFRRRYQALKPYAQFYHSGGVNNFLGFEGLSFPTNNSGSCWLPNPGTYSTMPQQQYFPQENMPTTNAWPTNTVPRLGLKMSTSLATMVEYRTLRQSQSSPPA</sequence>
<name>A0AAV4QP25_CAEEX</name>
<evidence type="ECO:0000256" key="4">
    <source>
        <dbReference type="PROSITE-ProRule" id="PRU00089"/>
    </source>
</evidence>
<evidence type="ECO:0000313" key="7">
    <source>
        <dbReference type="Proteomes" id="UP001054945"/>
    </source>
</evidence>
<dbReference type="PROSITE" id="PS00657">
    <property type="entry name" value="FORK_HEAD_1"/>
    <property type="match status" value="1"/>
</dbReference>
<keyword evidence="3 4" id="KW-0539">Nucleus</keyword>
<reference evidence="6 7" key="1">
    <citation type="submission" date="2021-06" db="EMBL/GenBank/DDBJ databases">
        <title>Caerostris extrusa draft genome.</title>
        <authorList>
            <person name="Kono N."/>
            <person name="Arakawa K."/>
        </authorList>
    </citation>
    <scope>NUCLEOTIDE SEQUENCE [LARGE SCALE GENOMIC DNA]</scope>
</reference>
<comment type="caution">
    <text evidence="6">The sequence shown here is derived from an EMBL/GenBank/DDBJ whole genome shotgun (WGS) entry which is preliminary data.</text>
</comment>
<evidence type="ECO:0000259" key="5">
    <source>
        <dbReference type="PROSITE" id="PS50039"/>
    </source>
</evidence>
<protein>
    <submittedName>
        <fullName evidence="6">Forkhead box protein F1</fullName>
    </submittedName>
</protein>
<dbReference type="SMART" id="SM00339">
    <property type="entry name" value="FH"/>
    <property type="match status" value="1"/>
</dbReference>
<evidence type="ECO:0000256" key="1">
    <source>
        <dbReference type="ARBA" id="ARBA00004123"/>
    </source>
</evidence>
<keyword evidence="2 4" id="KW-0238">DNA-binding</keyword>
<evidence type="ECO:0000256" key="2">
    <source>
        <dbReference type="ARBA" id="ARBA00023125"/>
    </source>
</evidence>
<dbReference type="PROSITE" id="PS50039">
    <property type="entry name" value="FORK_HEAD_3"/>
    <property type="match status" value="1"/>
</dbReference>
<feature type="domain" description="Fork-head" evidence="5">
    <location>
        <begin position="6"/>
        <end position="76"/>
    </location>
</feature>
<comment type="subcellular location">
    <subcellularLocation>
        <location evidence="1 4">Nucleus</location>
    </subcellularLocation>
</comment>
<keyword evidence="7" id="KW-1185">Reference proteome</keyword>
<dbReference type="GO" id="GO:0005634">
    <property type="term" value="C:nucleus"/>
    <property type="evidence" value="ECO:0007669"/>
    <property type="project" value="UniProtKB-SubCell"/>
</dbReference>
<dbReference type="InterPro" id="IPR036388">
    <property type="entry name" value="WH-like_DNA-bd_sf"/>
</dbReference>
<accession>A0AAV4QP25</accession>
<dbReference type="Gene3D" id="1.10.10.10">
    <property type="entry name" value="Winged helix-like DNA-binding domain superfamily/Winged helix DNA-binding domain"/>
    <property type="match status" value="1"/>
</dbReference>
<dbReference type="EMBL" id="BPLR01006449">
    <property type="protein sequence ID" value="GIY09947.1"/>
    <property type="molecule type" value="Genomic_DNA"/>
</dbReference>
<dbReference type="Proteomes" id="UP001054945">
    <property type="component" value="Unassembled WGS sequence"/>
</dbReference>
<proteinExistence type="predicted"/>
<dbReference type="GO" id="GO:0000978">
    <property type="term" value="F:RNA polymerase II cis-regulatory region sequence-specific DNA binding"/>
    <property type="evidence" value="ECO:0007669"/>
    <property type="project" value="TreeGrafter"/>
</dbReference>
<dbReference type="InterPro" id="IPR001766">
    <property type="entry name" value="Fork_head_dom"/>
</dbReference>
<dbReference type="PRINTS" id="PR00053">
    <property type="entry name" value="FORKHEAD"/>
</dbReference>
<dbReference type="GO" id="GO:0000981">
    <property type="term" value="F:DNA-binding transcription factor activity, RNA polymerase II-specific"/>
    <property type="evidence" value="ECO:0007669"/>
    <property type="project" value="TreeGrafter"/>
</dbReference>
<feature type="non-terminal residue" evidence="6">
    <location>
        <position position="1"/>
    </location>
</feature>
<evidence type="ECO:0000313" key="6">
    <source>
        <dbReference type="EMBL" id="GIY09947.1"/>
    </source>
</evidence>
<organism evidence="6 7">
    <name type="scientific">Caerostris extrusa</name>
    <name type="common">Bark spider</name>
    <name type="synonym">Caerostris bankana</name>
    <dbReference type="NCBI Taxonomy" id="172846"/>
    <lineage>
        <taxon>Eukaryota</taxon>
        <taxon>Metazoa</taxon>
        <taxon>Ecdysozoa</taxon>
        <taxon>Arthropoda</taxon>
        <taxon>Chelicerata</taxon>
        <taxon>Arachnida</taxon>
        <taxon>Araneae</taxon>
        <taxon>Araneomorphae</taxon>
        <taxon>Entelegynae</taxon>
        <taxon>Araneoidea</taxon>
        <taxon>Araneidae</taxon>
        <taxon>Caerostris</taxon>
    </lineage>
</organism>
<dbReference type="InterPro" id="IPR051770">
    <property type="entry name" value="Forkhead_box_regulator"/>
</dbReference>
<dbReference type="AlphaFoldDB" id="A0AAV4QP25"/>
<gene>
    <name evidence="6" type="primary">FOXF1</name>
    <name evidence="6" type="ORF">CEXT_178261</name>
</gene>
<dbReference type="Pfam" id="PF00250">
    <property type="entry name" value="Forkhead"/>
    <property type="match status" value="1"/>
</dbReference>